<keyword evidence="3" id="KW-1185">Reference proteome</keyword>
<dbReference type="EMBL" id="CP108057">
    <property type="protein sequence ID" value="WUO49859.1"/>
    <property type="molecule type" value="Genomic_DNA"/>
</dbReference>
<feature type="transmembrane region" description="Helical" evidence="1">
    <location>
        <begin position="345"/>
        <end position="365"/>
    </location>
</feature>
<reference evidence="2" key="1">
    <citation type="submission" date="2022-10" db="EMBL/GenBank/DDBJ databases">
        <title>The complete genomes of actinobacterial strains from the NBC collection.</title>
        <authorList>
            <person name="Joergensen T.S."/>
            <person name="Alvarez Arevalo M."/>
            <person name="Sterndorff E.B."/>
            <person name="Faurdal D."/>
            <person name="Vuksanovic O."/>
            <person name="Mourched A.-S."/>
            <person name="Charusanti P."/>
            <person name="Shaw S."/>
            <person name="Blin K."/>
            <person name="Weber T."/>
        </authorList>
    </citation>
    <scope>NUCLEOTIDE SEQUENCE</scope>
    <source>
        <strain evidence="2">NBC_00283</strain>
    </source>
</reference>
<feature type="transmembrane region" description="Helical" evidence="1">
    <location>
        <begin position="49"/>
        <end position="68"/>
    </location>
</feature>
<accession>A0ABZ1RVF0</accession>
<feature type="transmembrane region" description="Helical" evidence="1">
    <location>
        <begin position="317"/>
        <end position="338"/>
    </location>
</feature>
<feature type="transmembrane region" description="Helical" evidence="1">
    <location>
        <begin position="156"/>
        <end position="180"/>
    </location>
</feature>
<feature type="transmembrane region" description="Helical" evidence="1">
    <location>
        <begin position="243"/>
        <end position="262"/>
    </location>
</feature>
<protein>
    <submittedName>
        <fullName evidence="2">Low temperature requirement protein A</fullName>
    </submittedName>
</protein>
<keyword evidence="1" id="KW-0812">Transmembrane</keyword>
<sequence length="403" mass="42621">MTESTPAVSAPAGGERHASWLELFFDLTAVAGVAQLAHLLHGSPGWDDVALYAVMFLAFWTGWMLFTVYGNVSGDEVRTWTVLAGMFGMAVMAASVHGVREDRAGAFALAYILVRTLAGKAWERRGEYVPELPITQLGLGLTPWVVSMWFDGTERYALWALGLLIDLTVMFSVSGTALAARVDARYARKEREAGPGRRTAAKPAAALMDAPHLGERLGLFQLIVLGEAVAQVVAAASQAEWDAALYSVGAGSFLLLLLLWSLSLRHGADGVPLLVWDVLPVRLVLPPHCFVAGAVAALAAGLGDAVEYTHHPVPEPVRWLLCGSLGVYLAVAGVAALCSGRGVPGTLLLVGPSLAAVLVAGAAARQAEGPHLVWLLVAAAAWTRLVAERRRPGRRGRPALPAP</sequence>
<feature type="transmembrane region" description="Helical" evidence="1">
    <location>
        <begin position="80"/>
        <end position="98"/>
    </location>
</feature>
<dbReference type="PANTHER" id="PTHR36840:SF1">
    <property type="entry name" value="BLL5714 PROTEIN"/>
    <property type="match status" value="1"/>
</dbReference>
<evidence type="ECO:0000313" key="2">
    <source>
        <dbReference type="EMBL" id="WUO49859.1"/>
    </source>
</evidence>
<dbReference type="PANTHER" id="PTHR36840">
    <property type="entry name" value="BLL5714 PROTEIN"/>
    <property type="match status" value="1"/>
</dbReference>
<gene>
    <name evidence="2" type="ORF">OHU17_30725</name>
</gene>
<organism evidence="2 3">
    <name type="scientific">Streptomyces goshikiensis</name>
    <dbReference type="NCBI Taxonomy" id="1942"/>
    <lineage>
        <taxon>Bacteria</taxon>
        <taxon>Bacillati</taxon>
        <taxon>Actinomycetota</taxon>
        <taxon>Actinomycetes</taxon>
        <taxon>Kitasatosporales</taxon>
        <taxon>Streptomycetaceae</taxon>
        <taxon>Streptomyces</taxon>
    </lineage>
</organism>
<feature type="transmembrane region" description="Helical" evidence="1">
    <location>
        <begin position="217"/>
        <end position="237"/>
    </location>
</feature>
<feature type="transmembrane region" description="Helical" evidence="1">
    <location>
        <begin position="371"/>
        <end position="387"/>
    </location>
</feature>
<dbReference type="Pfam" id="PF06772">
    <property type="entry name" value="LtrA"/>
    <property type="match status" value="1"/>
</dbReference>
<dbReference type="Proteomes" id="UP001432075">
    <property type="component" value="Chromosome"/>
</dbReference>
<dbReference type="InterPro" id="IPR010640">
    <property type="entry name" value="Low_temperature_requirement_A"/>
</dbReference>
<dbReference type="RefSeq" id="WP_079196259.1">
    <property type="nucleotide sequence ID" value="NZ_CP108057.1"/>
</dbReference>
<keyword evidence="1" id="KW-1133">Transmembrane helix</keyword>
<feature type="transmembrane region" description="Helical" evidence="1">
    <location>
        <begin position="283"/>
        <end position="302"/>
    </location>
</feature>
<evidence type="ECO:0000313" key="3">
    <source>
        <dbReference type="Proteomes" id="UP001432075"/>
    </source>
</evidence>
<keyword evidence="1" id="KW-0472">Membrane</keyword>
<name>A0ABZ1RVF0_9ACTN</name>
<proteinExistence type="predicted"/>
<evidence type="ECO:0000256" key="1">
    <source>
        <dbReference type="SAM" id="Phobius"/>
    </source>
</evidence>